<evidence type="ECO:0000313" key="5">
    <source>
        <dbReference type="EMBL" id="VAV83571.1"/>
    </source>
</evidence>
<dbReference type="Pfam" id="PF02636">
    <property type="entry name" value="Methyltransf_28"/>
    <property type="match status" value="1"/>
</dbReference>
<organism evidence="5">
    <name type="scientific">hydrothermal vent metagenome</name>
    <dbReference type="NCBI Taxonomy" id="652676"/>
    <lineage>
        <taxon>unclassified sequences</taxon>
        <taxon>metagenomes</taxon>
        <taxon>ecological metagenomes</taxon>
    </lineage>
</organism>
<comment type="subcellular location">
    <subcellularLocation>
        <location evidence="1">Mitochondrion</location>
    </subcellularLocation>
</comment>
<dbReference type="InterPro" id="IPR038375">
    <property type="entry name" value="NDUFAF7_sf"/>
</dbReference>
<keyword evidence="2 5" id="KW-0489">Methyltransferase</keyword>
<sequence length="396" mass="44023">MTNIDDSLCARVASRIGREGPLSFADFMEMALYEPSLGYYVSGKEKWGKEGDYITTLDLSPVFARIVARQLQEMWQALGSPGQFHIVEVGCGRGWLTKEILRAIKGLDVVMASVLHVHLVEKNTGYHMQWELWREEGLCFSELKWHADISDIEGPVVGCIYSNELFDAMPFHRLVMRGGELREICTGLNEEGEGFKDIEGELSTPELSEYFEELGIELGDGQTTEVNLNLAGWIEAASDLLSEGFVITVDYGMPAWRLYEKGRSGTLMCHYRHTLNDDPYLNLGRQDITAHLDFTGLMNAGATAGFDTLGYTTQRCFMMGLGVVGDLIELTEDSSNDSETICYNQGIKELIMPGGIGDTMKVMVQYKAGAEASPDRSKTLSCLKGFSFKNMIATLK</sequence>
<reference evidence="5" key="1">
    <citation type="submission" date="2018-06" db="EMBL/GenBank/DDBJ databases">
        <authorList>
            <person name="Zhirakovskaya E."/>
        </authorList>
    </citation>
    <scope>NUCLEOTIDE SEQUENCE</scope>
</reference>
<evidence type="ECO:0000256" key="2">
    <source>
        <dbReference type="ARBA" id="ARBA00022603"/>
    </source>
</evidence>
<dbReference type="GO" id="GO:0035243">
    <property type="term" value="F:protein-arginine omega-N symmetric methyltransferase activity"/>
    <property type="evidence" value="ECO:0007669"/>
    <property type="project" value="TreeGrafter"/>
</dbReference>
<name>A0A3B0QT89_9ZZZZ</name>
<keyword evidence="3 5" id="KW-0808">Transferase</keyword>
<dbReference type="Gene3D" id="3.40.50.12710">
    <property type="match status" value="1"/>
</dbReference>
<dbReference type="AlphaFoldDB" id="A0A3B0QT89"/>
<evidence type="ECO:0000256" key="1">
    <source>
        <dbReference type="ARBA" id="ARBA00004173"/>
    </source>
</evidence>
<dbReference type="SUPFAM" id="SSF53335">
    <property type="entry name" value="S-adenosyl-L-methionine-dependent methyltransferases"/>
    <property type="match status" value="1"/>
</dbReference>
<accession>A0A3B0QT89</accession>
<dbReference type="EMBL" id="UOEA01000043">
    <property type="protein sequence ID" value="VAV83571.1"/>
    <property type="molecule type" value="Genomic_DNA"/>
</dbReference>
<gene>
    <name evidence="5" type="ORF">MNBD_DELTA01-2092</name>
</gene>
<evidence type="ECO:0000256" key="3">
    <source>
        <dbReference type="ARBA" id="ARBA00022679"/>
    </source>
</evidence>
<dbReference type="PANTHER" id="PTHR12049">
    <property type="entry name" value="PROTEIN ARGININE METHYLTRANSFERASE NDUFAF7, MITOCHONDRIAL"/>
    <property type="match status" value="1"/>
</dbReference>
<proteinExistence type="predicted"/>
<dbReference type="InterPro" id="IPR029063">
    <property type="entry name" value="SAM-dependent_MTases_sf"/>
</dbReference>
<dbReference type="InterPro" id="IPR003788">
    <property type="entry name" value="NDUFAF7"/>
</dbReference>
<evidence type="ECO:0000256" key="4">
    <source>
        <dbReference type="ARBA" id="ARBA00023128"/>
    </source>
</evidence>
<keyword evidence="4" id="KW-0496">Mitochondrion</keyword>
<dbReference type="GO" id="GO:0005739">
    <property type="term" value="C:mitochondrion"/>
    <property type="evidence" value="ECO:0007669"/>
    <property type="project" value="UniProtKB-SubCell"/>
</dbReference>
<dbReference type="GO" id="GO:0032259">
    <property type="term" value="P:methylation"/>
    <property type="evidence" value="ECO:0007669"/>
    <property type="project" value="UniProtKB-KW"/>
</dbReference>
<dbReference type="PANTHER" id="PTHR12049:SF7">
    <property type="entry name" value="PROTEIN ARGININE METHYLTRANSFERASE NDUFAF7, MITOCHONDRIAL"/>
    <property type="match status" value="1"/>
</dbReference>
<protein>
    <submittedName>
        <fullName evidence="5">SAM-dependent methyltransferase, MidA</fullName>
    </submittedName>
</protein>